<dbReference type="Pfam" id="PF00593">
    <property type="entry name" value="TonB_dep_Rec_b-barrel"/>
    <property type="match status" value="1"/>
</dbReference>
<evidence type="ECO:0000256" key="8">
    <source>
        <dbReference type="ARBA" id="ARBA00023077"/>
    </source>
</evidence>
<proteinExistence type="inferred from homology"/>
<comment type="similarity">
    <text evidence="11 12">Belongs to the TonB-dependent receptor family.</text>
</comment>
<evidence type="ECO:0000313" key="17">
    <source>
        <dbReference type="Proteomes" id="UP000033434"/>
    </source>
</evidence>
<evidence type="ECO:0000256" key="10">
    <source>
        <dbReference type="ARBA" id="ARBA00023237"/>
    </source>
</evidence>
<keyword evidence="8 12" id="KW-0798">TonB box</keyword>
<dbReference type="InterPro" id="IPR036942">
    <property type="entry name" value="Beta-barrel_TonB_sf"/>
</dbReference>
<evidence type="ECO:0000256" key="3">
    <source>
        <dbReference type="ARBA" id="ARBA00022452"/>
    </source>
</evidence>
<accession>A0A0F6ADQ8</accession>
<evidence type="ECO:0000313" key="16">
    <source>
        <dbReference type="EMBL" id="KKE84342.1"/>
    </source>
</evidence>
<evidence type="ECO:0000256" key="5">
    <source>
        <dbReference type="ARBA" id="ARBA00022692"/>
    </source>
</evidence>
<dbReference type="EMBL" id="AUXW01000138">
    <property type="protein sequence ID" value="KKE84342.1"/>
    <property type="molecule type" value="Genomic_DNA"/>
</dbReference>
<dbReference type="PROSITE" id="PS52016">
    <property type="entry name" value="TONB_DEPENDENT_REC_3"/>
    <property type="match status" value="1"/>
</dbReference>
<feature type="domain" description="TonB-dependent receptor-like beta-barrel" evidence="14">
    <location>
        <begin position="291"/>
        <end position="791"/>
    </location>
</feature>
<keyword evidence="7" id="KW-0406">Ion transport</keyword>
<evidence type="ECO:0000256" key="2">
    <source>
        <dbReference type="ARBA" id="ARBA00022448"/>
    </source>
</evidence>
<dbReference type="AlphaFoldDB" id="A0A0F6ADQ8"/>
<protein>
    <recommendedName>
        <fullName evidence="18">TonB-denpendent receptor</fullName>
    </recommendedName>
</protein>
<gene>
    <name evidence="16" type="ORF">N479_10615</name>
</gene>
<evidence type="ECO:0000256" key="12">
    <source>
        <dbReference type="RuleBase" id="RU003357"/>
    </source>
</evidence>
<evidence type="ECO:0000256" key="7">
    <source>
        <dbReference type="ARBA" id="ARBA00023065"/>
    </source>
</evidence>
<organism evidence="16 17">
    <name type="scientific">Pseudoalteromonas luteoviolacea S4054</name>
    <dbReference type="NCBI Taxonomy" id="1129367"/>
    <lineage>
        <taxon>Bacteria</taxon>
        <taxon>Pseudomonadati</taxon>
        <taxon>Pseudomonadota</taxon>
        <taxon>Gammaproteobacteria</taxon>
        <taxon>Alteromonadales</taxon>
        <taxon>Pseudoalteromonadaceae</taxon>
        <taxon>Pseudoalteromonas</taxon>
    </lineage>
</organism>
<dbReference type="PANTHER" id="PTHR32552">
    <property type="entry name" value="FERRICHROME IRON RECEPTOR-RELATED"/>
    <property type="match status" value="1"/>
</dbReference>
<dbReference type="Gene3D" id="2.40.170.20">
    <property type="entry name" value="TonB-dependent receptor, beta-barrel domain"/>
    <property type="match status" value="2"/>
</dbReference>
<evidence type="ECO:0000256" key="13">
    <source>
        <dbReference type="SAM" id="MobiDB-lite"/>
    </source>
</evidence>
<reference evidence="16 17" key="1">
    <citation type="journal article" date="2015" name="BMC Genomics">
        <title>Genome mining reveals unlocked bioactive potential of marine Gram-negative bacteria.</title>
        <authorList>
            <person name="Machado H."/>
            <person name="Sonnenschein E.C."/>
            <person name="Melchiorsen J."/>
            <person name="Gram L."/>
        </authorList>
    </citation>
    <scope>NUCLEOTIDE SEQUENCE [LARGE SCALE GENOMIC DNA]</scope>
    <source>
        <strain evidence="16 17">S4054</strain>
    </source>
</reference>
<dbReference type="GO" id="GO:0009279">
    <property type="term" value="C:cell outer membrane"/>
    <property type="evidence" value="ECO:0007669"/>
    <property type="project" value="UniProtKB-SubCell"/>
</dbReference>
<dbReference type="InterPro" id="IPR012910">
    <property type="entry name" value="Plug_dom"/>
</dbReference>
<keyword evidence="9 11" id="KW-0472">Membrane</keyword>
<evidence type="ECO:0000259" key="15">
    <source>
        <dbReference type="Pfam" id="PF07715"/>
    </source>
</evidence>
<dbReference type="PANTHER" id="PTHR32552:SF81">
    <property type="entry name" value="TONB-DEPENDENT OUTER MEMBRANE RECEPTOR"/>
    <property type="match status" value="1"/>
</dbReference>
<comment type="subcellular location">
    <subcellularLocation>
        <location evidence="1 11">Cell outer membrane</location>
        <topology evidence="1 11">Multi-pass membrane protein</topology>
    </subcellularLocation>
</comment>
<evidence type="ECO:0000256" key="1">
    <source>
        <dbReference type="ARBA" id="ARBA00004571"/>
    </source>
</evidence>
<keyword evidence="5 11" id="KW-0812">Transmembrane</keyword>
<evidence type="ECO:0000256" key="9">
    <source>
        <dbReference type="ARBA" id="ARBA00023136"/>
    </source>
</evidence>
<keyword evidence="2 11" id="KW-0813">Transport</keyword>
<name>A0A0F6ADQ8_9GAMM</name>
<dbReference type="SUPFAM" id="SSF56935">
    <property type="entry name" value="Porins"/>
    <property type="match status" value="1"/>
</dbReference>
<dbReference type="PATRIC" id="fig|1129367.4.peg.1905"/>
<dbReference type="Proteomes" id="UP000033434">
    <property type="component" value="Unassembled WGS sequence"/>
</dbReference>
<keyword evidence="3 11" id="KW-1134">Transmembrane beta strand</keyword>
<feature type="region of interest" description="Disordered" evidence="13">
    <location>
        <begin position="65"/>
        <end position="86"/>
    </location>
</feature>
<dbReference type="InterPro" id="IPR000531">
    <property type="entry name" value="Beta-barrel_TonB"/>
</dbReference>
<sequence length="828" mass="91257">MKNVITPSLASLILIQPTLAAAQIERIEISATKRQATVQETAIAVSAISGDKLAQSNTQELKELSNLSSSFNSSSSNSETGGTTLRIRGIGTTGDNLGMESSVGVFLDGIYLSRPSVALNDLMDVERIEVLRGPQGTVFGRNTSAGALSIVTKAPSVDGSEFWSNITLGNYNAKSLQMGGTFPVIEDELGIRLSYASRKRDGYTISQTSGSDNFTRDRYAFRSQLLWLVNDDIKVKFTADFANSEEQCCDAVILEESPLAASGVYALAGLPADGGVKSFGKNALKNRETNGSHSNNDAEQSGISSHLEWDLGWADFSVVMSYRDYKAHTKLDLDYVAMDVFNTFDPRNFNTFDTASIELRLQGQTDKLDWMIGTYMVDETIETAWTMQLGSDFSAYQNASLWYPMIIPELTAKFSEEQLRGFIVADDGTTLFDVISSADPAQTFAGELFAGSFASNDFEQQGKTFSLFTHNIYSVTNSLDLIAGFRWSKEQKEGRYMQSDSNSGACLNTAKKVGNQMLPSDFGNFAVAFSCVSYTIPADIEGALFPRTFDEFFEDENLTFALKAVYELNENKHVYGGYTRGYKSGGFNLDPSAAAAGADPSFDAETTHAFELGYKAYHFDDKLNLNIALFHQQLDDFQVLEFTGLQMKTFNVPTVYSSGLETELTFNASDDLQWHLATTLLDARYPDKCDGGNTQFEPVSRLCGNPLTNAPKFTAILGMNYKYALENTNLSYFVRSSLRYESKRRTSVQAYSQSGNFMPINQQEANTKANLSIGLSADDGGWEISIWANNLFDKQTSSMTFDVPLRMGATQSFIDAPRLWGTTLRIQY</sequence>
<dbReference type="GO" id="GO:0006826">
    <property type="term" value="P:iron ion transport"/>
    <property type="evidence" value="ECO:0007669"/>
    <property type="project" value="UniProtKB-KW"/>
</dbReference>
<evidence type="ECO:0000256" key="6">
    <source>
        <dbReference type="ARBA" id="ARBA00023004"/>
    </source>
</evidence>
<keyword evidence="6" id="KW-0408">Iron</keyword>
<evidence type="ECO:0000259" key="14">
    <source>
        <dbReference type="Pfam" id="PF00593"/>
    </source>
</evidence>
<comment type="caution">
    <text evidence="16">The sequence shown here is derived from an EMBL/GenBank/DDBJ whole genome shotgun (WGS) entry which is preliminary data.</text>
</comment>
<dbReference type="Pfam" id="PF07715">
    <property type="entry name" value="Plug"/>
    <property type="match status" value="1"/>
</dbReference>
<evidence type="ECO:0000256" key="11">
    <source>
        <dbReference type="PROSITE-ProRule" id="PRU01360"/>
    </source>
</evidence>
<keyword evidence="10 11" id="KW-0998">Cell outer membrane</keyword>
<evidence type="ECO:0008006" key="18">
    <source>
        <dbReference type="Google" id="ProtNLM"/>
    </source>
</evidence>
<evidence type="ECO:0000256" key="4">
    <source>
        <dbReference type="ARBA" id="ARBA00022496"/>
    </source>
</evidence>
<dbReference type="InterPro" id="IPR039426">
    <property type="entry name" value="TonB-dep_rcpt-like"/>
</dbReference>
<keyword evidence="4" id="KW-0410">Iron transport</keyword>
<feature type="domain" description="TonB-dependent receptor plug" evidence="15">
    <location>
        <begin position="38"/>
        <end position="147"/>
    </location>
</feature>